<dbReference type="RefSeq" id="XP_031760049.1">
    <property type="nucleotide sequence ID" value="XM_031904189.1"/>
</dbReference>
<keyword evidence="2" id="KW-1185">Reference proteome</keyword>
<evidence type="ECO:0000313" key="2">
    <source>
        <dbReference type="Proteomes" id="UP000008143"/>
    </source>
</evidence>
<accession>A0A8J1JQ99</accession>
<evidence type="ECO:0000313" key="3">
    <source>
        <dbReference type="RefSeq" id="XP_002938360.2"/>
    </source>
</evidence>
<protein>
    <submittedName>
        <fullName evidence="3">Uncharacterized protein LOC100492666</fullName>
    </submittedName>
    <submittedName>
        <fullName evidence="4">Uncharacterized protein LOC116411605</fullName>
    </submittedName>
</protein>
<proteinExistence type="predicted"/>
<sequence>MSQHSANSMFNNFGDITDSQLAAVMDVVLPPLPYSQTEDILGLTARDLNILDCATLKEPDIEIIAHNVESRATHKKPSQTEKRGKTFRKKIKANNASEKENIPPVERVLMPSAPRKVTQAEIHNRTTKTSKRSKTGQISDTKERRATKNITNPVVPGLHKTEVVKSKPLLKNDFNGSIRTLPLSPVSNLDESTSQAVKGGESACIIPSNVIRYVPKQSVIQSTPLAGRGVSNVKRQLTYENTPPAKQKRVAETQTENSLDVALPAEGLYTHILHFTGLRTWSKKVQSALSHMGSLNHRWLNMVNFLGHLNRQAMALGSTAPEESKGAEIIAVSEKYTKLSKVLKAFEKEIGETA</sequence>
<evidence type="ECO:0000313" key="5">
    <source>
        <dbReference type="Xenbase" id="XB-GENE-29097335"/>
    </source>
</evidence>
<organism evidence="2 4">
    <name type="scientific">Xenopus tropicalis</name>
    <name type="common">Western clawed frog</name>
    <name type="synonym">Silurana tropicalis</name>
    <dbReference type="NCBI Taxonomy" id="8364"/>
    <lineage>
        <taxon>Eukaryota</taxon>
        <taxon>Metazoa</taxon>
        <taxon>Chordata</taxon>
        <taxon>Craniata</taxon>
        <taxon>Vertebrata</taxon>
        <taxon>Euteleostomi</taxon>
        <taxon>Amphibia</taxon>
        <taxon>Batrachia</taxon>
        <taxon>Anura</taxon>
        <taxon>Pipoidea</taxon>
        <taxon>Pipidae</taxon>
        <taxon>Xenopodinae</taxon>
        <taxon>Xenopus</taxon>
        <taxon>Silurana</taxon>
    </lineage>
</organism>
<reference evidence="3 4" key="1">
    <citation type="submission" date="2025-04" db="UniProtKB">
        <authorList>
            <consortium name="RefSeq"/>
        </authorList>
    </citation>
    <scope>IDENTIFICATION</scope>
    <source>
        <strain evidence="3 4">Nigerian</strain>
        <tissue evidence="3 4">Liver and blood</tissue>
    </source>
</reference>
<dbReference type="GeneID" id="100492666"/>
<dbReference type="KEGG" id="xtr:116411605"/>
<dbReference type="AlphaFoldDB" id="A0A8J1JQ99"/>
<dbReference type="Proteomes" id="UP000008143">
    <property type="component" value="Chromosome 6"/>
</dbReference>
<dbReference type="Proteomes" id="UP000008143">
    <property type="component" value="Chromosome 4"/>
</dbReference>
<dbReference type="GeneID" id="116411605"/>
<gene>
    <name evidence="4 5" type="primary">LOC116411605</name>
    <name evidence="3" type="synonym">LOC100492666</name>
</gene>
<feature type="region of interest" description="Disordered" evidence="1">
    <location>
        <begin position="114"/>
        <end position="154"/>
    </location>
</feature>
<evidence type="ECO:0000256" key="1">
    <source>
        <dbReference type="SAM" id="MobiDB-lite"/>
    </source>
</evidence>
<evidence type="ECO:0000313" key="4">
    <source>
        <dbReference type="RefSeq" id="XP_031760049.1"/>
    </source>
</evidence>
<dbReference type="RefSeq" id="XP_002938360.2">
    <property type="nucleotide sequence ID" value="XM_002938314.5"/>
</dbReference>
<dbReference type="Xenbase" id="XB-GENE-29097335">
    <property type="gene designation" value="LOC116411605"/>
</dbReference>
<dbReference type="AGR" id="Xenbase:XB-GENE-29097335"/>
<feature type="compositionally biased region" description="Basic residues" evidence="1">
    <location>
        <begin position="125"/>
        <end position="134"/>
    </location>
</feature>
<dbReference type="KEGG" id="xtr:100492666"/>
<name>A0A8J1JQ99_XENTR</name>